<dbReference type="RefSeq" id="WP_014780574.1">
    <property type="nucleotide sequence ID" value="NC_018012.1"/>
</dbReference>
<sequence length="88" mass="9788">MPSRQPTAQQFDLIRTLAVAGELARRGCRVLDAQVLPHPRVRISAPPPGLLPTFGFLPPPPGVCRVPVLCVAHRWRTRIEWFATEGNQ</sequence>
<accession>I3YGT0</accession>
<name>I3YGT0_THIV6</name>
<organism evidence="1 2">
    <name type="scientific">Thiocystis violascens (strain ATCC 17096 / DSM 198 / 6111)</name>
    <name type="common">Chromatium violascens</name>
    <dbReference type="NCBI Taxonomy" id="765911"/>
    <lineage>
        <taxon>Bacteria</taxon>
        <taxon>Pseudomonadati</taxon>
        <taxon>Pseudomonadota</taxon>
        <taxon>Gammaproteobacteria</taxon>
        <taxon>Chromatiales</taxon>
        <taxon>Chromatiaceae</taxon>
        <taxon>Thiocystis</taxon>
    </lineage>
</organism>
<gene>
    <name evidence="1" type="ordered locus">Thivi_4395</name>
</gene>
<evidence type="ECO:0000313" key="2">
    <source>
        <dbReference type="Proteomes" id="UP000006062"/>
    </source>
</evidence>
<evidence type="ECO:0000313" key="1">
    <source>
        <dbReference type="EMBL" id="AFL76198.1"/>
    </source>
</evidence>
<proteinExistence type="predicted"/>
<dbReference type="HOGENOM" id="CLU_2468090_0_0_6"/>
<dbReference type="STRING" id="765911.Thivi_4395"/>
<dbReference type="AlphaFoldDB" id="I3YGT0"/>
<dbReference type="Proteomes" id="UP000006062">
    <property type="component" value="Chromosome"/>
</dbReference>
<keyword evidence="2" id="KW-1185">Reference proteome</keyword>
<protein>
    <submittedName>
        <fullName evidence="1">Uncharacterized protein</fullName>
    </submittedName>
</protein>
<dbReference type="EMBL" id="CP003154">
    <property type="protein sequence ID" value="AFL76198.1"/>
    <property type="molecule type" value="Genomic_DNA"/>
</dbReference>
<dbReference type="KEGG" id="tvi:Thivi_4395"/>
<reference evidence="1 2" key="1">
    <citation type="submission" date="2012-06" db="EMBL/GenBank/DDBJ databases">
        <title>Complete sequence of Thiocystis violascens DSM 198.</title>
        <authorList>
            <consortium name="US DOE Joint Genome Institute"/>
            <person name="Lucas S."/>
            <person name="Han J."/>
            <person name="Lapidus A."/>
            <person name="Cheng J.-F."/>
            <person name="Goodwin L."/>
            <person name="Pitluck S."/>
            <person name="Peters L."/>
            <person name="Ovchinnikova G."/>
            <person name="Teshima H."/>
            <person name="Detter J.C."/>
            <person name="Han C."/>
            <person name="Tapia R."/>
            <person name="Land M."/>
            <person name="Hauser L."/>
            <person name="Kyrpides N."/>
            <person name="Ivanova N."/>
            <person name="Pagani I."/>
            <person name="Vogl K."/>
            <person name="Liu Z."/>
            <person name="Frigaard N.-U."/>
            <person name="Bryant D."/>
            <person name="Woyke T."/>
        </authorList>
    </citation>
    <scope>NUCLEOTIDE SEQUENCE [LARGE SCALE GENOMIC DNA]</scope>
    <source>
        <strain evidence="2">ATCC 17096 / DSM 198 / 6111</strain>
    </source>
</reference>